<evidence type="ECO:0000256" key="8">
    <source>
        <dbReference type="ARBA" id="ARBA00048679"/>
    </source>
</evidence>
<feature type="domain" description="PI3K/PI4K catalytic" evidence="10">
    <location>
        <begin position="831"/>
        <end position="1168"/>
    </location>
</feature>
<accession>A0AAW0YE73</accession>
<dbReference type="EMBL" id="JBCAWK010000013">
    <property type="protein sequence ID" value="KAK8844641.1"/>
    <property type="molecule type" value="Genomic_DNA"/>
</dbReference>
<evidence type="ECO:0000256" key="5">
    <source>
        <dbReference type="ARBA" id="ARBA00022741"/>
    </source>
</evidence>
<dbReference type="PROSITE" id="PS51189">
    <property type="entry name" value="FAT"/>
    <property type="match status" value="1"/>
</dbReference>
<dbReference type="InterPro" id="IPR011009">
    <property type="entry name" value="Kinase-like_dom_sf"/>
</dbReference>
<organism evidence="13 14">
    <name type="scientific">Kwoniella newhampshirensis</name>
    <dbReference type="NCBI Taxonomy" id="1651941"/>
    <lineage>
        <taxon>Eukaryota</taxon>
        <taxon>Fungi</taxon>
        <taxon>Dikarya</taxon>
        <taxon>Basidiomycota</taxon>
        <taxon>Agaricomycotina</taxon>
        <taxon>Tremellomycetes</taxon>
        <taxon>Tremellales</taxon>
        <taxon>Cryptococcaceae</taxon>
        <taxon>Kwoniella</taxon>
    </lineage>
</organism>
<dbReference type="InterPro" id="IPR036940">
    <property type="entry name" value="PI3/4_kinase_cat_sf"/>
</dbReference>
<evidence type="ECO:0000256" key="3">
    <source>
        <dbReference type="ARBA" id="ARBA00022679"/>
    </source>
</evidence>
<dbReference type="InterPro" id="IPR003152">
    <property type="entry name" value="FATC_dom"/>
</dbReference>
<evidence type="ECO:0000259" key="10">
    <source>
        <dbReference type="PROSITE" id="PS50290"/>
    </source>
</evidence>
<name>A0AAW0YE73_9TREE</name>
<evidence type="ECO:0000256" key="2">
    <source>
        <dbReference type="ARBA" id="ARBA00012513"/>
    </source>
</evidence>
<dbReference type="KEGG" id="kne:92183746"/>
<evidence type="ECO:0000259" key="12">
    <source>
        <dbReference type="PROSITE" id="PS51190"/>
    </source>
</evidence>
<dbReference type="InterPro" id="IPR003151">
    <property type="entry name" value="PIK-rel_kinase_FAT"/>
</dbReference>
<dbReference type="SMART" id="SM01345">
    <property type="entry name" value="Rapamycin_bind"/>
    <property type="match status" value="1"/>
</dbReference>
<dbReference type="GO" id="GO:0005634">
    <property type="term" value="C:nucleus"/>
    <property type="evidence" value="ECO:0007669"/>
    <property type="project" value="TreeGrafter"/>
</dbReference>
<sequence length="1267" mass="142124">MSGSTQHHITHRMVPLICQALVTSPDEEAVWLEGLCLLTHHKLQSALAVTSSIWLPLLLKALEVSKPTAVINVALQLLCHAADILIPIKSCLIKPLRALGKSNHTTKLKGLVAALEKLDMVVWDSKIQVIGQPKILPEALTQVMTKDDHTSLPAVTQLPVIAQPKRHPLLDEILAHNLPSKSRTVQHAWSQTLLLSPHDNPGVWLHNLFQATLEASKVPEMVITSRSLVDDTLASILSDNSISKDITVALLNLLAFFDKNRQKLQPKVLEAARCSALNHFDGALNQSLPGIVLWYIEQEAEAFPVQANVANLVEANIRVGSADHALGEYNKGYELASNLFEGLDDYERRKTAHWVTAAAWHMEDFESMSDYLAFHPKGTSKSLYKAIVDIHNGQYASAFHHISKAQSLSYDELQAQLGGGPQTALKSLAKTELLVELQEVIQYKSLPELRDSILSTWKTRFKRSHADANSWLKRLEVWTLACPPTTFQLQNCFLNTAKLCESTGMHEAAKSIIARITPKIQPPGCKVEYTKLRFEQIVSRRYYRLAEWHAVLQGDNWLDDPNSLVLAYTSLAAKLDTEWQDAIAVSGYIVPSLRGLFQAARTRESPEHIIKALLRLVTLWFRFGESQAVLVEVENQLRLTAVEPWLSAIPQLIARLGTPHKALQLTLLNLLRDISSHYPHAVIWPLLTAAQTQQTDHQGAARVVMDFICTMPDGTRLVDQAELVGGELIRISISWMERWRNLIDKALPRQELMQADWEGLPALWEHDMKKLMVPETHNEEQFTHQFGGQLQQVYKLLIRYQSTRQHNLIYTVYTDLLQLYGDIDARLNQWRLPGSRLYIGATAPRLLSIRDCILTVPGNEDLRGDERIMQLFKLINTLLNHHSEAFNRNLHLLPYVVVPLSPSAGLVSWVPNTRQLQAIIQSNRGKNKQNSLTDKEQASLLGYNPLTFNPRTEKPRFDPSAEMDRYDKLPVEVKVERLKAALSHSKQSDLKDVLWQRSPSADIWIKRRTNFARTIGVGSFVGYIIGLGDRHGSNILIDQLTWGALHIDFGDLFNVAQERAYAPERVPFRLTRMMTNAFELASRGGVETPGSRGTFKQASLIVVDVLRDSHSSLLAMLEAFLYDPLLSWTAGAAESSKAVVQTSPNQEQDPVSKQHMTGVNDSHATIQSASQIGIIQHHIQGRSSQSRSSIIDTYLESDSYGARSSGAGMTNSKALQVLSQIERKLVGYHNDSAQPLTVNQQVQELIEEATDLRNLSQGYVLGWIPHW</sequence>
<gene>
    <name evidence="13" type="ORF">IAR55_006488</name>
</gene>
<dbReference type="GO" id="GO:0044877">
    <property type="term" value="F:protein-containing complex binding"/>
    <property type="evidence" value="ECO:0007669"/>
    <property type="project" value="InterPro"/>
</dbReference>
<dbReference type="PANTHER" id="PTHR11139:SF9">
    <property type="entry name" value="SERINE_THREONINE-PROTEIN KINASE MTOR"/>
    <property type="match status" value="1"/>
</dbReference>
<keyword evidence="5" id="KW-0547">Nucleotide-binding</keyword>
<keyword evidence="4" id="KW-0677">Repeat</keyword>
<dbReference type="AlphaFoldDB" id="A0AAW0YE73"/>
<dbReference type="GO" id="GO:0031932">
    <property type="term" value="C:TORC2 complex"/>
    <property type="evidence" value="ECO:0007669"/>
    <property type="project" value="TreeGrafter"/>
</dbReference>
<evidence type="ECO:0000256" key="9">
    <source>
        <dbReference type="SAM" id="MobiDB-lite"/>
    </source>
</evidence>
<feature type="region of interest" description="Disordered" evidence="9">
    <location>
        <begin position="1139"/>
        <end position="1158"/>
    </location>
</feature>
<evidence type="ECO:0000256" key="4">
    <source>
        <dbReference type="ARBA" id="ARBA00022737"/>
    </source>
</evidence>
<dbReference type="Gene3D" id="1.20.120.150">
    <property type="entry name" value="FKBP12-rapamycin binding domain"/>
    <property type="match status" value="1"/>
</dbReference>
<keyword evidence="6" id="KW-0418">Kinase</keyword>
<evidence type="ECO:0000313" key="14">
    <source>
        <dbReference type="Proteomes" id="UP001388673"/>
    </source>
</evidence>
<dbReference type="PANTHER" id="PTHR11139">
    <property type="entry name" value="ATAXIA TELANGIECTASIA MUTATED ATM -RELATED"/>
    <property type="match status" value="1"/>
</dbReference>
<dbReference type="InterPro" id="IPR050517">
    <property type="entry name" value="DDR_Repair_Kinase"/>
</dbReference>
<dbReference type="Pfam" id="PF00454">
    <property type="entry name" value="PI3_PI4_kinase"/>
    <property type="match status" value="1"/>
</dbReference>
<dbReference type="Pfam" id="PF02260">
    <property type="entry name" value="FATC"/>
    <property type="match status" value="1"/>
</dbReference>
<dbReference type="Pfam" id="PF02259">
    <property type="entry name" value="FAT"/>
    <property type="match status" value="1"/>
</dbReference>
<protein>
    <recommendedName>
        <fullName evidence="2">non-specific serine/threonine protein kinase</fullName>
        <ecNumber evidence="2">2.7.11.1</ecNumber>
    </recommendedName>
</protein>
<dbReference type="PROSITE" id="PS51190">
    <property type="entry name" value="FATC"/>
    <property type="match status" value="1"/>
</dbReference>
<comment type="caution">
    <text evidence="13">The sequence shown here is derived from an EMBL/GenBank/DDBJ whole genome shotgun (WGS) entry which is preliminary data.</text>
</comment>
<evidence type="ECO:0000259" key="11">
    <source>
        <dbReference type="PROSITE" id="PS51189"/>
    </source>
</evidence>
<dbReference type="InterPro" id="IPR057564">
    <property type="entry name" value="HEAT_ATR"/>
</dbReference>
<dbReference type="InterPro" id="IPR000403">
    <property type="entry name" value="PI3/4_kinase_cat_dom"/>
</dbReference>
<dbReference type="SUPFAM" id="SSF56112">
    <property type="entry name" value="Protein kinase-like (PK-like)"/>
    <property type="match status" value="1"/>
</dbReference>
<feature type="domain" description="FAT" evidence="11">
    <location>
        <begin position="295"/>
        <end position="692"/>
    </location>
</feature>
<dbReference type="InterPro" id="IPR036738">
    <property type="entry name" value="FRB_sf"/>
</dbReference>
<dbReference type="InterPro" id="IPR016024">
    <property type="entry name" value="ARM-type_fold"/>
</dbReference>
<keyword evidence="7" id="KW-0067">ATP-binding</keyword>
<dbReference type="GO" id="GO:0031931">
    <property type="term" value="C:TORC1 complex"/>
    <property type="evidence" value="ECO:0007669"/>
    <property type="project" value="TreeGrafter"/>
</dbReference>
<dbReference type="SUPFAM" id="SSF47212">
    <property type="entry name" value="FKBP12-rapamycin-binding domain of FKBP-rapamycin-associated protein (FRAP)"/>
    <property type="match status" value="1"/>
</dbReference>
<evidence type="ECO:0000256" key="7">
    <source>
        <dbReference type="ARBA" id="ARBA00022840"/>
    </source>
</evidence>
<keyword evidence="3" id="KW-0808">Transferase</keyword>
<dbReference type="Proteomes" id="UP001388673">
    <property type="component" value="Unassembled WGS sequence"/>
</dbReference>
<dbReference type="Pfam" id="PF08771">
    <property type="entry name" value="FRB_dom"/>
    <property type="match status" value="1"/>
</dbReference>
<feature type="domain" description="FATC" evidence="12">
    <location>
        <begin position="1234"/>
        <end position="1267"/>
    </location>
</feature>
<dbReference type="SMART" id="SM01343">
    <property type="entry name" value="FATC"/>
    <property type="match status" value="1"/>
</dbReference>
<dbReference type="GO" id="GO:0031929">
    <property type="term" value="P:TOR signaling"/>
    <property type="evidence" value="ECO:0007669"/>
    <property type="project" value="TreeGrafter"/>
</dbReference>
<dbReference type="GO" id="GO:0005737">
    <property type="term" value="C:cytoplasm"/>
    <property type="evidence" value="ECO:0007669"/>
    <property type="project" value="TreeGrafter"/>
</dbReference>
<dbReference type="GeneID" id="92183746"/>
<dbReference type="Gene3D" id="1.10.1070.11">
    <property type="entry name" value="Phosphatidylinositol 3-/4-kinase, catalytic domain"/>
    <property type="match status" value="1"/>
</dbReference>
<evidence type="ECO:0000256" key="6">
    <source>
        <dbReference type="ARBA" id="ARBA00022777"/>
    </source>
</evidence>
<evidence type="ECO:0000313" key="13">
    <source>
        <dbReference type="EMBL" id="KAK8844641.1"/>
    </source>
</evidence>
<proteinExistence type="inferred from homology"/>
<comment type="catalytic activity">
    <reaction evidence="8">
        <text>L-seryl-[protein] + ATP = O-phospho-L-seryl-[protein] + ADP + H(+)</text>
        <dbReference type="Rhea" id="RHEA:17989"/>
        <dbReference type="Rhea" id="RHEA-COMP:9863"/>
        <dbReference type="Rhea" id="RHEA-COMP:11604"/>
        <dbReference type="ChEBI" id="CHEBI:15378"/>
        <dbReference type="ChEBI" id="CHEBI:29999"/>
        <dbReference type="ChEBI" id="CHEBI:30616"/>
        <dbReference type="ChEBI" id="CHEBI:83421"/>
        <dbReference type="ChEBI" id="CHEBI:456216"/>
        <dbReference type="EC" id="2.7.11.1"/>
    </reaction>
</comment>
<dbReference type="InterPro" id="IPR014009">
    <property type="entry name" value="PIK_FAT"/>
</dbReference>
<dbReference type="GO" id="GO:0004674">
    <property type="term" value="F:protein serine/threonine kinase activity"/>
    <property type="evidence" value="ECO:0007669"/>
    <property type="project" value="UniProtKB-EC"/>
</dbReference>
<dbReference type="Pfam" id="PF23593">
    <property type="entry name" value="HEAT_ATR"/>
    <property type="match status" value="1"/>
</dbReference>
<keyword evidence="14" id="KW-1185">Reference proteome</keyword>
<dbReference type="GO" id="GO:0016242">
    <property type="term" value="P:negative regulation of macroautophagy"/>
    <property type="evidence" value="ECO:0007669"/>
    <property type="project" value="TreeGrafter"/>
</dbReference>
<dbReference type="EC" id="2.7.11.1" evidence="2"/>
<dbReference type="PROSITE" id="PS50290">
    <property type="entry name" value="PI3_4_KINASE_3"/>
    <property type="match status" value="1"/>
</dbReference>
<evidence type="ECO:0000256" key="1">
    <source>
        <dbReference type="ARBA" id="ARBA00011031"/>
    </source>
</evidence>
<dbReference type="GO" id="GO:0005524">
    <property type="term" value="F:ATP binding"/>
    <property type="evidence" value="ECO:0007669"/>
    <property type="project" value="UniProtKB-KW"/>
</dbReference>
<dbReference type="RefSeq" id="XP_066799865.1">
    <property type="nucleotide sequence ID" value="XM_066949571.1"/>
</dbReference>
<dbReference type="InterPro" id="IPR009076">
    <property type="entry name" value="FRB_dom"/>
</dbReference>
<dbReference type="SUPFAM" id="SSF48371">
    <property type="entry name" value="ARM repeat"/>
    <property type="match status" value="1"/>
</dbReference>
<dbReference type="SMART" id="SM00146">
    <property type="entry name" value="PI3Kc"/>
    <property type="match status" value="1"/>
</dbReference>
<dbReference type="Gene3D" id="3.30.1010.10">
    <property type="entry name" value="Phosphatidylinositol 3-kinase Catalytic Subunit, Chain A, domain 4"/>
    <property type="match status" value="1"/>
</dbReference>
<reference evidence="13 14" key="1">
    <citation type="journal article" date="2024" name="bioRxiv">
        <title>Comparative genomics of Cryptococcus and Kwoniella reveals pathogenesis evolution and contrasting karyotype dynamics via intercentromeric recombination or chromosome fusion.</title>
        <authorList>
            <person name="Coelho M.A."/>
            <person name="David-Palma M."/>
            <person name="Shea T."/>
            <person name="Bowers K."/>
            <person name="McGinley-Smith S."/>
            <person name="Mohammad A.W."/>
            <person name="Gnirke A."/>
            <person name="Yurkov A.M."/>
            <person name="Nowrousian M."/>
            <person name="Sun S."/>
            <person name="Cuomo C.A."/>
            <person name="Heitman J."/>
        </authorList>
    </citation>
    <scope>NUCLEOTIDE SEQUENCE [LARGE SCALE GENOMIC DNA]</scope>
    <source>
        <strain evidence="13 14">CBS 13917</strain>
    </source>
</reference>
<comment type="similarity">
    <text evidence="1">Belongs to the PI3/PI4-kinase family.</text>
</comment>